<feature type="compositionally biased region" description="Basic and acidic residues" evidence="2">
    <location>
        <begin position="43"/>
        <end position="56"/>
    </location>
</feature>
<feature type="compositionally biased region" description="Pro residues" evidence="2">
    <location>
        <begin position="8"/>
        <end position="28"/>
    </location>
</feature>
<dbReference type="AlphaFoldDB" id="A0A0G0VTK8"/>
<keyword evidence="1" id="KW-0175">Coiled coil</keyword>
<feature type="coiled-coil region" evidence="1">
    <location>
        <begin position="431"/>
        <end position="515"/>
    </location>
</feature>
<protein>
    <submittedName>
        <fullName evidence="4">Uncharacterized protein</fullName>
    </submittedName>
</protein>
<dbReference type="Proteomes" id="UP000034493">
    <property type="component" value="Unassembled WGS sequence"/>
</dbReference>
<feature type="compositionally biased region" description="Low complexity" evidence="2">
    <location>
        <begin position="226"/>
        <end position="236"/>
    </location>
</feature>
<feature type="region of interest" description="Disordered" evidence="2">
    <location>
        <begin position="1"/>
        <end position="90"/>
    </location>
</feature>
<feature type="transmembrane region" description="Helical" evidence="3">
    <location>
        <begin position="670"/>
        <end position="690"/>
    </location>
</feature>
<feature type="compositionally biased region" description="Basic and acidic residues" evidence="2">
    <location>
        <begin position="267"/>
        <end position="286"/>
    </location>
</feature>
<evidence type="ECO:0000313" key="4">
    <source>
        <dbReference type="EMBL" id="KKS04209.1"/>
    </source>
</evidence>
<feature type="compositionally biased region" description="Low complexity" evidence="2">
    <location>
        <begin position="166"/>
        <end position="188"/>
    </location>
</feature>
<dbReference type="EMBL" id="LCBC01000008">
    <property type="protein sequence ID" value="KKS04209.1"/>
    <property type="molecule type" value="Genomic_DNA"/>
</dbReference>
<accession>A0A0G0VTK8</accession>
<proteinExistence type="predicted"/>
<feature type="compositionally biased region" description="Low complexity" evidence="2">
    <location>
        <begin position="72"/>
        <end position="82"/>
    </location>
</feature>
<feature type="region of interest" description="Disordered" evidence="2">
    <location>
        <begin position="160"/>
        <end position="286"/>
    </location>
</feature>
<gene>
    <name evidence="4" type="ORF">UU56_C0008G0016</name>
</gene>
<name>A0A0G0VTK8_9BACT</name>
<keyword evidence="3" id="KW-0812">Transmembrane</keyword>
<reference evidence="4 5" key="1">
    <citation type="journal article" date="2015" name="Nature">
        <title>rRNA introns, odd ribosomes, and small enigmatic genomes across a large radiation of phyla.</title>
        <authorList>
            <person name="Brown C.T."/>
            <person name="Hug L.A."/>
            <person name="Thomas B.C."/>
            <person name="Sharon I."/>
            <person name="Castelle C.J."/>
            <person name="Singh A."/>
            <person name="Wilkins M.J."/>
            <person name="Williams K.H."/>
            <person name="Banfield J.F."/>
        </authorList>
    </citation>
    <scope>NUCLEOTIDE SEQUENCE [LARGE SCALE GENOMIC DNA]</scope>
</reference>
<comment type="caution">
    <text evidence="4">The sequence shown here is derived from an EMBL/GenBank/DDBJ whole genome shotgun (WGS) entry which is preliminary data.</text>
</comment>
<evidence type="ECO:0000256" key="1">
    <source>
        <dbReference type="SAM" id="Coils"/>
    </source>
</evidence>
<evidence type="ECO:0000256" key="3">
    <source>
        <dbReference type="SAM" id="Phobius"/>
    </source>
</evidence>
<feature type="transmembrane region" description="Helical" evidence="3">
    <location>
        <begin position="696"/>
        <end position="714"/>
    </location>
</feature>
<keyword evidence="3" id="KW-0472">Membrane</keyword>
<organism evidence="4 5">
    <name type="scientific">Candidatus Curtissbacteria bacterium GW2011_GWA2_41_24</name>
    <dbReference type="NCBI Taxonomy" id="1618411"/>
    <lineage>
        <taxon>Bacteria</taxon>
        <taxon>Candidatus Curtissiibacteriota</taxon>
    </lineage>
</organism>
<feature type="compositionally biased region" description="Low complexity" evidence="2">
    <location>
        <begin position="196"/>
        <end position="218"/>
    </location>
</feature>
<keyword evidence="3" id="KW-1133">Transmembrane helix</keyword>
<evidence type="ECO:0000313" key="5">
    <source>
        <dbReference type="Proteomes" id="UP000034493"/>
    </source>
</evidence>
<sequence length="717" mass="76566">MADGLPPGEGPETPPQVGPEAPGSPTPPVERQETFQQLQARLAAERTAKAAQERGPGEALEELAEDAPLKAPPAEGAKAEGPTEGNLTPEQIDEIAKRLNEPNADRTLILGGLPDNQLEAVMSRVKELRYGPSPEIPPAIRVEPMDLKAVEASVAEAKTRRLAREAAAGGATGKGQIPEPEAAAAGGAEAEGGGAAPDAAEAPTEEPVGGPAAEAAAAGGEGAGGTPPTEVDGPEPGAEEPEGPRPGQPPEEVGGVDQLGRQITQEATREAAKLERISRMSEPQRERQLNILNSTLDRIMQRQALTLDQNEIDALEVLADRTRNEINLIESAPPPTEGPTQRRTTRVTAEQLAEADRKLKANLEDLTNLSKKSAEELGVERTSEEGKLEALKRMQSGPLTAAESMAVETQIRDSEARVDAIDKLKTKKEPLEQKTKEETEAKLRATELQELQGKVGPVAEIQGIVDAHQGQVNNLKAELKKNAQELAEETDEAAIERLKNDRRDLEKRLVEVGNRLVSEKEALAVAQKREREEKGLEQMATPETVSIMSVEEFNKLSPAEQTKYFIELGNAFQKPIGTEYTAIKIKLINGQNLSFKEAGQLVRELSESLLDKAKVKEAAKILKQAGNYSTELAQAVLDRVTAREDFQKALSEKYPNDWQRILRFAKKHSGWLMILLLIIAAGAATAGAAVAPLAGAGVGVVGTGAGAGGVFGLGRRV</sequence>
<evidence type="ECO:0000256" key="2">
    <source>
        <dbReference type="SAM" id="MobiDB-lite"/>
    </source>
</evidence>
<feature type="coiled-coil region" evidence="1">
    <location>
        <begin position="312"/>
        <end position="372"/>
    </location>
</feature>